<name>Q9G4E3_9STRA</name>
<evidence type="ECO:0000256" key="2">
    <source>
        <dbReference type="ARBA" id="ARBA00022980"/>
    </source>
</evidence>
<accession>Q9G4E3</accession>
<evidence type="ECO:0000256" key="3">
    <source>
        <dbReference type="ARBA" id="ARBA00023274"/>
    </source>
</evidence>
<keyword evidence="4" id="KW-0496">Mitochondrion</keyword>
<evidence type="ECO:0000313" key="4">
    <source>
        <dbReference type="EMBL" id="AAG23657.1"/>
    </source>
</evidence>
<reference evidence="4" key="1">
    <citation type="submission" date="2000-12" db="EMBL/GenBank/DDBJ databases">
        <title>Phylogenetic relationships of stramenopile algae, based on complete mitochondrial genome sequences.</title>
        <authorList>
            <person name="Burger G."/>
            <person name="Lang B.F."/>
            <person name="Gray W.M.M.W."/>
        </authorList>
    </citation>
    <scope>NUCLEOTIDE SEQUENCE</scope>
</reference>
<dbReference type="Pfam" id="PF00410">
    <property type="entry name" value="Ribosomal_S8"/>
    <property type="match status" value="1"/>
</dbReference>
<dbReference type="SUPFAM" id="SSF56047">
    <property type="entry name" value="Ribosomal protein S8"/>
    <property type="match status" value="1"/>
</dbReference>
<dbReference type="EMBL" id="AF288091">
    <property type="protein sequence ID" value="AAG23657.1"/>
    <property type="molecule type" value="Genomic_DNA"/>
</dbReference>
<organism evidence="4">
    <name type="scientific">Thraustochytrium aureum</name>
    <dbReference type="NCBI Taxonomy" id="42467"/>
    <lineage>
        <taxon>Eukaryota</taxon>
        <taxon>Sar</taxon>
        <taxon>Stramenopiles</taxon>
        <taxon>Bigyra</taxon>
        <taxon>Labyrinthulomycetes</taxon>
        <taxon>Thraustochytrida</taxon>
        <taxon>Thraustochytriidae</taxon>
        <taxon>Thraustochytrium</taxon>
    </lineage>
</organism>
<sequence>MTSFSKLVGSFNIAAKHKRSNLTVAINSKNLRLIHLLYQEGYLSSYQVSLKSIECHFRLVNGTPLLKKILFFNSKGQQFSLSHNTLWSLRSSINHIILQTPKGLITHEKAIFYSQGGEAFLYLLI</sequence>
<dbReference type="InterPro" id="IPR035987">
    <property type="entry name" value="Ribosomal_uS8_sf"/>
</dbReference>
<protein>
    <submittedName>
        <fullName evidence="4">Ribosomal protein S8</fullName>
    </submittedName>
</protein>
<dbReference type="GO" id="GO:1990904">
    <property type="term" value="C:ribonucleoprotein complex"/>
    <property type="evidence" value="ECO:0007669"/>
    <property type="project" value="UniProtKB-KW"/>
</dbReference>
<keyword evidence="2 4" id="KW-0689">Ribosomal protein</keyword>
<proteinExistence type="inferred from homology"/>
<gene>
    <name evidence="4" type="primary">rps8</name>
</gene>
<comment type="similarity">
    <text evidence="1">Belongs to the universal ribosomal protein uS8 family.</text>
</comment>
<dbReference type="Gene3D" id="3.30.1490.10">
    <property type="match status" value="1"/>
</dbReference>
<dbReference type="GO" id="GO:0005840">
    <property type="term" value="C:ribosome"/>
    <property type="evidence" value="ECO:0007669"/>
    <property type="project" value="UniProtKB-KW"/>
</dbReference>
<evidence type="ECO:0000256" key="1">
    <source>
        <dbReference type="ARBA" id="ARBA00006471"/>
    </source>
</evidence>
<dbReference type="GO" id="GO:0003735">
    <property type="term" value="F:structural constituent of ribosome"/>
    <property type="evidence" value="ECO:0007669"/>
    <property type="project" value="InterPro"/>
</dbReference>
<dbReference type="AlphaFoldDB" id="Q9G4E3"/>
<dbReference type="GO" id="GO:0006412">
    <property type="term" value="P:translation"/>
    <property type="evidence" value="ECO:0007669"/>
    <property type="project" value="InterPro"/>
</dbReference>
<keyword evidence="3" id="KW-0687">Ribonucleoprotein</keyword>
<dbReference type="InterPro" id="IPR000630">
    <property type="entry name" value="Ribosomal_uS8"/>
</dbReference>
<geneLocation type="mitochondrion" evidence="4"/>